<dbReference type="AlphaFoldDB" id="A0A6C0CN79"/>
<proteinExistence type="predicted"/>
<protein>
    <recommendedName>
        <fullName evidence="2">CMP/dCMP-type deaminase domain-containing protein</fullName>
    </recommendedName>
</protein>
<evidence type="ECO:0000313" key="1">
    <source>
        <dbReference type="EMBL" id="QHT05677.1"/>
    </source>
</evidence>
<dbReference type="EMBL" id="MN739457">
    <property type="protein sequence ID" value="QHT05677.1"/>
    <property type="molecule type" value="Genomic_DNA"/>
</dbReference>
<name>A0A6C0CN79_9ZZZZ</name>
<accession>A0A6C0CN79</accession>
<organism evidence="1">
    <name type="scientific">viral metagenome</name>
    <dbReference type="NCBI Taxonomy" id="1070528"/>
    <lineage>
        <taxon>unclassified sequences</taxon>
        <taxon>metagenomes</taxon>
        <taxon>organismal metagenomes</taxon>
    </lineage>
</organism>
<evidence type="ECO:0008006" key="2">
    <source>
        <dbReference type="Google" id="ProtNLM"/>
    </source>
</evidence>
<reference evidence="1" key="1">
    <citation type="journal article" date="2020" name="Nature">
        <title>Giant virus diversity and host interactions through global metagenomics.</title>
        <authorList>
            <person name="Schulz F."/>
            <person name="Roux S."/>
            <person name="Paez-Espino D."/>
            <person name="Jungbluth S."/>
            <person name="Walsh D.A."/>
            <person name="Denef V.J."/>
            <person name="McMahon K.D."/>
            <person name="Konstantinidis K.T."/>
            <person name="Eloe-Fadrosh E.A."/>
            <person name="Kyrpides N.C."/>
            <person name="Woyke T."/>
        </authorList>
    </citation>
    <scope>NUCLEOTIDE SEQUENCE</scope>
    <source>
        <strain evidence="1">GVMAG-M-3300021389-45</strain>
    </source>
</reference>
<sequence length="121" mass="14232">MKYCTVTCYMSKGPEIESNNHICAERKLLKHLYNECLKSGYKPHQFTSWLHRKYGELVVSRRTVFGDSISMPCVICRKFLQKHDVRWTAYDGCQWVHSKKTDDLPVSRPTRKQIQTLGFCN</sequence>